<sequence>MGASKATKDARIDVKAPGAENSPSPTPGTDIEDPLRSTSENADSLADLGHASMSPEYPRRSEHVEQNDMLQNGHFRMACVMQM</sequence>
<comment type="caution">
    <text evidence="2">The sequence shown here is derived from an EMBL/GenBank/DDBJ whole genome shotgun (WGS) entry which is preliminary data.</text>
</comment>
<gene>
    <name evidence="2" type="ORF">NDU88_005647</name>
</gene>
<accession>A0AAV7WC32</accession>
<dbReference type="EMBL" id="JANPWB010000002">
    <property type="protein sequence ID" value="KAJ1210281.1"/>
    <property type="molecule type" value="Genomic_DNA"/>
</dbReference>
<protein>
    <submittedName>
        <fullName evidence="2">Uncharacterized protein</fullName>
    </submittedName>
</protein>
<dbReference type="Proteomes" id="UP001066276">
    <property type="component" value="Chromosome 1_2"/>
</dbReference>
<organism evidence="2 3">
    <name type="scientific">Pleurodeles waltl</name>
    <name type="common">Iberian ribbed newt</name>
    <dbReference type="NCBI Taxonomy" id="8319"/>
    <lineage>
        <taxon>Eukaryota</taxon>
        <taxon>Metazoa</taxon>
        <taxon>Chordata</taxon>
        <taxon>Craniata</taxon>
        <taxon>Vertebrata</taxon>
        <taxon>Euteleostomi</taxon>
        <taxon>Amphibia</taxon>
        <taxon>Batrachia</taxon>
        <taxon>Caudata</taxon>
        <taxon>Salamandroidea</taxon>
        <taxon>Salamandridae</taxon>
        <taxon>Pleurodelinae</taxon>
        <taxon>Pleurodeles</taxon>
    </lineage>
</organism>
<feature type="compositionally biased region" description="Basic and acidic residues" evidence="1">
    <location>
        <begin position="57"/>
        <end position="66"/>
    </location>
</feature>
<feature type="compositionally biased region" description="Basic and acidic residues" evidence="1">
    <location>
        <begin position="1"/>
        <end position="14"/>
    </location>
</feature>
<evidence type="ECO:0000256" key="1">
    <source>
        <dbReference type="SAM" id="MobiDB-lite"/>
    </source>
</evidence>
<dbReference type="AlphaFoldDB" id="A0AAV7WC32"/>
<evidence type="ECO:0000313" key="3">
    <source>
        <dbReference type="Proteomes" id="UP001066276"/>
    </source>
</evidence>
<reference evidence="2" key="1">
    <citation type="journal article" date="2022" name="bioRxiv">
        <title>Sequencing and chromosome-scale assembly of the giantPleurodeles waltlgenome.</title>
        <authorList>
            <person name="Brown T."/>
            <person name="Elewa A."/>
            <person name="Iarovenko S."/>
            <person name="Subramanian E."/>
            <person name="Araus A.J."/>
            <person name="Petzold A."/>
            <person name="Susuki M."/>
            <person name="Suzuki K.-i.T."/>
            <person name="Hayashi T."/>
            <person name="Toyoda A."/>
            <person name="Oliveira C."/>
            <person name="Osipova E."/>
            <person name="Leigh N.D."/>
            <person name="Simon A."/>
            <person name="Yun M.H."/>
        </authorList>
    </citation>
    <scope>NUCLEOTIDE SEQUENCE</scope>
    <source>
        <strain evidence="2">20211129_DDA</strain>
        <tissue evidence="2">Liver</tissue>
    </source>
</reference>
<feature type="region of interest" description="Disordered" evidence="1">
    <location>
        <begin position="1"/>
        <end position="69"/>
    </location>
</feature>
<keyword evidence="3" id="KW-1185">Reference proteome</keyword>
<evidence type="ECO:0000313" key="2">
    <source>
        <dbReference type="EMBL" id="KAJ1210281.1"/>
    </source>
</evidence>
<name>A0AAV7WC32_PLEWA</name>
<proteinExistence type="predicted"/>